<accession>E0THL7</accession>
<organism evidence="3 4">
    <name type="scientific">Parvularcula bermudensis (strain ATCC BAA-594 / HTCC2503 / KCTC 12087)</name>
    <dbReference type="NCBI Taxonomy" id="314260"/>
    <lineage>
        <taxon>Bacteria</taxon>
        <taxon>Pseudomonadati</taxon>
        <taxon>Pseudomonadota</taxon>
        <taxon>Alphaproteobacteria</taxon>
        <taxon>Parvularculales</taxon>
        <taxon>Parvularculaceae</taxon>
        <taxon>Parvularcula</taxon>
    </lineage>
</organism>
<evidence type="ECO:0000256" key="2">
    <source>
        <dbReference type="SAM" id="Phobius"/>
    </source>
</evidence>
<keyword evidence="2" id="KW-0472">Membrane</keyword>
<gene>
    <name evidence="3" type="ordered locus">PB2503_06237</name>
</gene>
<evidence type="ECO:0000313" key="3">
    <source>
        <dbReference type="EMBL" id="ADM09313.1"/>
    </source>
</evidence>
<proteinExistence type="predicted"/>
<evidence type="ECO:0000313" key="4">
    <source>
        <dbReference type="Proteomes" id="UP000001302"/>
    </source>
</evidence>
<feature type="compositionally biased region" description="Basic and acidic residues" evidence="1">
    <location>
        <begin position="78"/>
        <end position="87"/>
    </location>
</feature>
<keyword evidence="2" id="KW-0812">Transmembrane</keyword>
<reference evidence="3 4" key="2">
    <citation type="journal article" date="2011" name="J. Bacteriol.">
        <title>Complete genome sequence of strain HTCC2503T of Parvularcula bermudensis, the type species of the order "Parvularculales" in the class Alphaproteobacteria.</title>
        <authorList>
            <person name="Oh H.M."/>
            <person name="Kang I."/>
            <person name="Vergin K.L."/>
            <person name="Kang D."/>
            <person name="Rhee K.H."/>
            <person name="Giovannoni S.J."/>
            <person name="Cho J.C."/>
        </authorList>
    </citation>
    <scope>NUCLEOTIDE SEQUENCE [LARGE SCALE GENOMIC DNA]</scope>
    <source>
        <strain evidence="4">ATCC BAA-594 / HTCC2503 / KCTC 12087</strain>
    </source>
</reference>
<sequence length="87" mass="9789">MDWLLIALGLLITGGGLVLFVSPLPMGFALILPGLALLVIASDRVARFVRRRREHHPEFDERLKDAEQIMPDEVSDPVEERTDPKQT</sequence>
<feature type="region of interest" description="Disordered" evidence="1">
    <location>
        <begin position="54"/>
        <end position="87"/>
    </location>
</feature>
<keyword evidence="4" id="KW-1185">Reference proteome</keyword>
<dbReference type="STRING" id="314260.PB2503_06237"/>
<dbReference type="HOGENOM" id="CLU_2480515_0_0_5"/>
<dbReference type="KEGG" id="pbr:PB2503_06237"/>
<protein>
    <submittedName>
        <fullName evidence="3">Uncharacterized protein</fullName>
    </submittedName>
</protein>
<evidence type="ECO:0000256" key="1">
    <source>
        <dbReference type="SAM" id="MobiDB-lite"/>
    </source>
</evidence>
<name>E0THL7_PARBH</name>
<keyword evidence="2" id="KW-1133">Transmembrane helix</keyword>
<dbReference type="RefSeq" id="WP_013300287.1">
    <property type="nucleotide sequence ID" value="NC_014414.1"/>
</dbReference>
<dbReference type="AlphaFoldDB" id="E0THL7"/>
<dbReference type="EMBL" id="CP002156">
    <property type="protein sequence ID" value="ADM09313.1"/>
    <property type="molecule type" value="Genomic_DNA"/>
</dbReference>
<feature type="transmembrane region" description="Helical" evidence="2">
    <location>
        <begin position="26"/>
        <end position="46"/>
    </location>
</feature>
<dbReference type="Proteomes" id="UP000001302">
    <property type="component" value="Chromosome"/>
</dbReference>
<reference evidence="4" key="1">
    <citation type="submission" date="2010-08" db="EMBL/GenBank/DDBJ databases">
        <title>Genome sequence of Parvularcula bermudensis HTCC2503.</title>
        <authorList>
            <person name="Kang D.-M."/>
            <person name="Oh H.-M."/>
            <person name="Cho J.-C."/>
        </authorList>
    </citation>
    <scope>NUCLEOTIDE SEQUENCE [LARGE SCALE GENOMIC DNA]</scope>
    <source>
        <strain evidence="4">ATCC BAA-594 / HTCC2503 / KCTC 12087</strain>
    </source>
</reference>
<dbReference type="OrthoDB" id="7632499at2"/>
<feature type="compositionally biased region" description="Basic and acidic residues" evidence="1">
    <location>
        <begin position="55"/>
        <end position="67"/>
    </location>
</feature>